<evidence type="ECO:0000259" key="1">
    <source>
        <dbReference type="SMART" id="SM00481"/>
    </source>
</evidence>
<dbReference type="PANTHER" id="PTHR42924">
    <property type="entry name" value="EXONUCLEASE"/>
    <property type="match status" value="1"/>
</dbReference>
<proteinExistence type="predicted"/>
<reference evidence="2 3" key="1">
    <citation type="journal article" date="2020" name="Front. Microbiol.">
        <title>Single-cell genomics of novel Actinobacteria with the Wood-Ljungdahl pathway discovered in a serpentinizing system.</title>
        <authorList>
            <person name="Merino N."/>
            <person name="Kawai M."/>
            <person name="Boyd E.S."/>
            <person name="Colman D.R."/>
            <person name="McGlynn S.E."/>
            <person name="Nealson K.H."/>
            <person name="Kurokawa K."/>
            <person name="Hongoh Y."/>
        </authorList>
    </citation>
    <scope>NUCLEOTIDE SEQUENCE [LARGE SCALE GENOMIC DNA]</scope>
    <source>
        <strain evidence="2 3">S33</strain>
    </source>
</reference>
<dbReference type="EMBL" id="BLRY01000015">
    <property type="protein sequence ID" value="GFP27090.1"/>
    <property type="molecule type" value="Genomic_DNA"/>
</dbReference>
<evidence type="ECO:0000313" key="3">
    <source>
        <dbReference type="Proteomes" id="UP000591948"/>
    </source>
</evidence>
<keyword evidence="3" id="KW-1185">Reference proteome</keyword>
<dbReference type="Gene3D" id="1.10.150.650">
    <property type="match status" value="1"/>
</dbReference>
<accession>A0A6V8P596</accession>
<dbReference type="InterPro" id="IPR052018">
    <property type="entry name" value="PHP_domain"/>
</dbReference>
<dbReference type="GO" id="GO:0035312">
    <property type="term" value="F:5'-3' DNA exonuclease activity"/>
    <property type="evidence" value="ECO:0007669"/>
    <property type="project" value="TreeGrafter"/>
</dbReference>
<comment type="caution">
    <text evidence="2">The sequence shown here is derived from an EMBL/GenBank/DDBJ whole genome shotgun (WGS) entry which is preliminary data.</text>
</comment>
<dbReference type="Pfam" id="PF02811">
    <property type="entry name" value="PHP"/>
    <property type="match status" value="1"/>
</dbReference>
<organism evidence="2 3">
    <name type="scientific">Candidatus Hakubella thermalkaliphila</name>
    <dbReference type="NCBI Taxonomy" id="2754717"/>
    <lineage>
        <taxon>Bacteria</taxon>
        <taxon>Bacillati</taxon>
        <taxon>Actinomycetota</taxon>
        <taxon>Actinomycetota incertae sedis</taxon>
        <taxon>Candidatus Hakubellales</taxon>
        <taxon>Candidatus Hakubellaceae</taxon>
        <taxon>Candidatus Hakubella</taxon>
    </lineage>
</organism>
<dbReference type="InterPro" id="IPR004013">
    <property type="entry name" value="PHP_dom"/>
</dbReference>
<dbReference type="SMART" id="SM00481">
    <property type="entry name" value="POLIIIAc"/>
    <property type="match status" value="1"/>
</dbReference>
<dbReference type="GO" id="GO:0004534">
    <property type="term" value="F:5'-3' RNA exonuclease activity"/>
    <property type="evidence" value="ECO:0007669"/>
    <property type="project" value="TreeGrafter"/>
</dbReference>
<dbReference type="Proteomes" id="UP000591948">
    <property type="component" value="Unassembled WGS sequence"/>
</dbReference>
<sequence>MAADLHIHSSASDGSCTPEQIVDMARSLGIRTISIADHDSVEGVERALGYGLRKQIEVIPSVELSSESEMGDFHFIGYFVDHKNISLQRHLAELREKRLVRAGKIVDKLTDFSIDLDFDQILADSQGGSVGRVHLARELIRKGYAQSVGDAFARYLSKESRFYVPKFISEPEEVISILIRANSVPVLAHPGLLGSEDKIRFLAEKGVRGIEVYYPKHDPWLTSRYAQIAEELGLVKTGGSDFHGPGSQDNESLGSVLISDQLVEELRQEHKRLSKLLLHHYYG</sequence>
<dbReference type="Gene3D" id="3.20.20.140">
    <property type="entry name" value="Metal-dependent hydrolases"/>
    <property type="match status" value="1"/>
</dbReference>
<dbReference type="InterPro" id="IPR003141">
    <property type="entry name" value="Pol/His_phosphatase_N"/>
</dbReference>
<dbReference type="SUPFAM" id="SSF89550">
    <property type="entry name" value="PHP domain-like"/>
    <property type="match status" value="1"/>
</dbReference>
<feature type="domain" description="Polymerase/histidinol phosphatase N-terminal" evidence="1">
    <location>
        <begin position="3"/>
        <end position="68"/>
    </location>
</feature>
<dbReference type="AlphaFoldDB" id="A0A6V8P596"/>
<name>A0A6V8P596_9ACTN</name>
<dbReference type="RefSeq" id="WP_176233137.1">
    <property type="nucleotide sequence ID" value="NZ_BLRY01000015.1"/>
</dbReference>
<protein>
    <submittedName>
        <fullName evidence="2">3',5'-nucleoside bisphosphate phosphatase</fullName>
    </submittedName>
</protein>
<dbReference type="InterPro" id="IPR016195">
    <property type="entry name" value="Pol/histidinol_Pase-like"/>
</dbReference>
<evidence type="ECO:0000313" key="2">
    <source>
        <dbReference type="EMBL" id="GFP27090.1"/>
    </source>
</evidence>
<dbReference type="CDD" id="cd07438">
    <property type="entry name" value="PHP_HisPPase_AMP"/>
    <property type="match status" value="1"/>
</dbReference>
<dbReference type="PANTHER" id="PTHR42924:SF3">
    <property type="entry name" value="POLYMERASE_HISTIDINOL PHOSPHATASE N-TERMINAL DOMAIN-CONTAINING PROTEIN"/>
    <property type="match status" value="1"/>
</dbReference>
<gene>
    <name evidence="2" type="ORF">HKBW3S33_00502</name>
</gene>